<dbReference type="PANTHER" id="PTHR37422">
    <property type="entry name" value="TEICHURONIC ACID BIOSYNTHESIS PROTEIN TUAE"/>
    <property type="match status" value="1"/>
</dbReference>
<feature type="transmembrane region" description="Helical" evidence="5">
    <location>
        <begin position="242"/>
        <end position="260"/>
    </location>
</feature>
<evidence type="ECO:0000256" key="5">
    <source>
        <dbReference type="SAM" id="Phobius"/>
    </source>
</evidence>
<keyword evidence="8" id="KW-1185">Reference proteome</keyword>
<dbReference type="Proteomes" id="UP001596060">
    <property type="component" value="Unassembled WGS sequence"/>
</dbReference>
<keyword evidence="4 5" id="KW-0472">Membrane</keyword>
<feature type="transmembrane region" description="Helical" evidence="5">
    <location>
        <begin position="134"/>
        <end position="156"/>
    </location>
</feature>
<comment type="subcellular location">
    <subcellularLocation>
        <location evidence="1">Membrane</location>
        <topology evidence="1">Multi-pass membrane protein</topology>
    </subcellularLocation>
</comment>
<keyword evidence="7" id="KW-0436">Ligase</keyword>
<evidence type="ECO:0000259" key="6">
    <source>
        <dbReference type="Pfam" id="PF04932"/>
    </source>
</evidence>
<feature type="transmembrane region" description="Helical" evidence="5">
    <location>
        <begin position="168"/>
        <end position="190"/>
    </location>
</feature>
<keyword evidence="3 5" id="KW-1133">Transmembrane helix</keyword>
<protein>
    <submittedName>
        <fullName evidence="7">O-antigen ligase family protein</fullName>
    </submittedName>
</protein>
<dbReference type="PANTHER" id="PTHR37422:SF13">
    <property type="entry name" value="LIPOPOLYSACCHARIDE BIOSYNTHESIS PROTEIN PA4999-RELATED"/>
    <property type="match status" value="1"/>
</dbReference>
<feature type="transmembrane region" description="Helical" evidence="5">
    <location>
        <begin position="44"/>
        <end position="60"/>
    </location>
</feature>
<feature type="transmembrane region" description="Helical" evidence="5">
    <location>
        <begin position="20"/>
        <end position="38"/>
    </location>
</feature>
<feature type="transmembrane region" description="Helical" evidence="5">
    <location>
        <begin position="103"/>
        <end position="122"/>
    </location>
</feature>
<accession>A0ABW0P4E7</accession>
<proteinExistence type="predicted"/>
<comment type="caution">
    <text evidence="7">The sequence shown here is derived from an EMBL/GenBank/DDBJ whole genome shotgun (WGS) entry which is preliminary data.</text>
</comment>
<sequence>MNQTSSVATRPAAGSVPARLAAIGAALLLALPLAMWIANRSAPLMLALAAAAFCAAALAEEGWRPSLHRAAALLRGPIGLALSGFLLWSLVTIAWSHRPLASLAAWGEFALPLTCGVAIAASGRFRPGPALGRALAIVVAVAAVMMMAELATGLAIRRALDIGRQVTYMFNRPVLTCLILAPVALAALPWQGPSRRWSIALAVPVVLAVAWACLGSESGAAGFGLLVMAAAAGLALLAPRLAWAAVTLGFVATMMLAPVVGRLGDAALPAALHERLANSHSRDRVDIWLSFGEATLARPIRGAGFGTSPTLDRHPVAAEVSPPRRALLAVGHPHNAPLQAWTETGAIGVALLTVAGLALLMRLRSLPGRDLAPRLGLFAAAFAVAAVAHGAWQGWWIAGLTMAALWLFRLPVGSDTGDRAA</sequence>
<dbReference type="RefSeq" id="WP_067253817.1">
    <property type="nucleotide sequence ID" value="NZ_JBHSLU010000063.1"/>
</dbReference>
<feature type="domain" description="O-antigen ligase-related" evidence="6">
    <location>
        <begin position="206"/>
        <end position="352"/>
    </location>
</feature>
<evidence type="ECO:0000256" key="3">
    <source>
        <dbReference type="ARBA" id="ARBA00022989"/>
    </source>
</evidence>
<evidence type="ECO:0000256" key="1">
    <source>
        <dbReference type="ARBA" id="ARBA00004141"/>
    </source>
</evidence>
<feature type="transmembrane region" description="Helical" evidence="5">
    <location>
        <begin position="345"/>
        <end position="363"/>
    </location>
</feature>
<evidence type="ECO:0000313" key="7">
    <source>
        <dbReference type="EMBL" id="MFC5507300.1"/>
    </source>
</evidence>
<dbReference type="GO" id="GO:0016874">
    <property type="term" value="F:ligase activity"/>
    <property type="evidence" value="ECO:0007669"/>
    <property type="project" value="UniProtKB-KW"/>
</dbReference>
<evidence type="ECO:0000256" key="2">
    <source>
        <dbReference type="ARBA" id="ARBA00022692"/>
    </source>
</evidence>
<feature type="transmembrane region" description="Helical" evidence="5">
    <location>
        <begin position="375"/>
        <end position="408"/>
    </location>
</feature>
<reference evidence="8" key="1">
    <citation type="journal article" date="2019" name="Int. J. Syst. Evol. Microbiol.">
        <title>The Global Catalogue of Microorganisms (GCM) 10K type strain sequencing project: providing services to taxonomists for standard genome sequencing and annotation.</title>
        <authorList>
            <consortium name="The Broad Institute Genomics Platform"/>
            <consortium name="The Broad Institute Genome Sequencing Center for Infectious Disease"/>
            <person name="Wu L."/>
            <person name="Ma J."/>
        </authorList>
    </citation>
    <scope>NUCLEOTIDE SEQUENCE [LARGE SCALE GENOMIC DNA]</scope>
    <source>
        <strain evidence="8">CCUG 43117</strain>
    </source>
</reference>
<gene>
    <name evidence="7" type="ORF">ACFPN9_18835</name>
</gene>
<dbReference type="Pfam" id="PF04932">
    <property type="entry name" value="Wzy_C"/>
    <property type="match status" value="1"/>
</dbReference>
<dbReference type="InterPro" id="IPR051533">
    <property type="entry name" value="WaaL-like"/>
</dbReference>
<dbReference type="InterPro" id="IPR007016">
    <property type="entry name" value="O-antigen_ligase-rel_domated"/>
</dbReference>
<evidence type="ECO:0000256" key="4">
    <source>
        <dbReference type="ARBA" id="ARBA00023136"/>
    </source>
</evidence>
<name>A0ABW0P4E7_9HYPH</name>
<evidence type="ECO:0000313" key="8">
    <source>
        <dbReference type="Proteomes" id="UP001596060"/>
    </source>
</evidence>
<feature type="transmembrane region" description="Helical" evidence="5">
    <location>
        <begin position="72"/>
        <end position="97"/>
    </location>
</feature>
<dbReference type="EMBL" id="JBHSLU010000063">
    <property type="protein sequence ID" value="MFC5507300.1"/>
    <property type="molecule type" value="Genomic_DNA"/>
</dbReference>
<keyword evidence="2 5" id="KW-0812">Transmembrane</keyword>
<organism evidence="7 8">
    <name type="scientific">Bosea massiliensis</name>
    <dbReference type="NCBI Taxonomy" id="151419"/>
    <lineage>
        <taxon>Bacteria</taxon>
        <taxon>Pseudomonadati</taxon>
        <taxon>Pseudomonadota</taxon>
        <taxon>Alphaproteobacteria</taxon>
        <taxon>Hyphomicrobiales</taxon>
        <taxon>Boseaceae</taxon>
        <taxon>Bosea</taxon>
    </lineage>
</organism>